<dbReference type="CDD" id="cd04301">
    <property type="entry name" value="NAT_SF"/>
    <property type="match status" value="1"/>
</dbReference>
<name>A0A1I6UXR8_9FLAO</name>
<evidence type="ECO:0000256" key="1">
    <source>
        <dbReference type="ARBA" id="ARBA00022679"/>
    </source>
</evidence>
<dbReference type="RefSeq" id="WP_074979487.1">
    <property type="nucleotide sequence ID" value="NZ_FPAG01000008.1"/>
</dbReference>
<dbReference type="GO" id="GO:0016747">
    <property type="term" value="F:acyltransferase activity, transferring groups other than amino-acyl groups"/>
    <property type="evidence" value="ECO:0007669"/>
    <property type="project" value="InterPro"/>
</dbReference>
<dbReference type="OrthoDB" id="9799096at2"/>
<protein>
    <submittedName>
        <fullName evidence="4">Phosphinothricin acetyltransferase</fullName>
    </submittedName>
</protein>
<dbReference type="AlphaFoldDB" id="A0A1I6UXR8"/>
<proteinExistence type="predicted"/>
<dbReference type="Pfam" id="PF00583">
    <property type="entry name" value="Acetyltransf_1"/>
    <property type="match status" value="1"/>
</dbReference>
<keyword evidence="1 4" id="KW-0808">Transferase</keyword>
<dbReference type="SUPFAM" id="SSF55729">
    <property type="entry name" value="Acyl-CoA N-acyltransferases (Nat)"/>
    <property type="match status" value="1"/>
</dbReference>
<dbReference type="InterPro" id="IPR000182">
    <property type="entry name" value="GNAT_dom"/>
</dbReference>
<dbReference type="PROSITE" id="PS51186">
    <property type="entry name" value="GNAT"/>
    <property type="match status" value="1"/>
</dbReference>
<sequence length="164" mass="18989">MNFHTITTYNYPKVAQIYQAGIDSENATFEVNVPTYQEWDQKHLPFGRIALFDMSKMVGWASLSRVSEREVYNGVAEVSIYIAPNQQRKGIGTLLLQKLIEESESNGIWTLQCGIMRENKASIELHKKCGFREIGYREKIAELHGVWRDNILMERRSKKIGRSF</sequence>
<evidence type="ECO:0000313" key="4">
    <source>
        <dbReference type="EMBL" id="SFT06127.1"/>
    </source>
</evidence>
<accession>A0A1I6UXR8</accession>
<organism evidence="4 5">
    <name type="scientific">Zhouia amylolytica</name>
    <dbReference type="NCBI Taxonomy" id="376730"/>
    <lineage>
        <taxon>Bacteria</taxon>
        <taxon>Pseudomonadati</taxon>
        <taxon>Bacteroidota</taxon>
        <taxon>Flavobacteriia</taxon>
        <taxon>Flavobacteriales</taxon>
        <taxon>Flavobacteriaceae</taxon>
        <taxon>Zhouia</taxon>
    </lineage>
</organism>
<keyword evidence="2" id="KW-0012">Acyltransferase</keyword>
<feature type="domain" description="N-acetyltransferase" evidence="3">
    <location>
        <begin position="1"/>
        <end position="158"/>
    </location>
</feature>
<gene>
    <name evidence="4" type="ORF">SAMN04487906_2704</name>
</gene>
<dbReference type="PANTHER" id="PTHR43072">
    <property type="entry name" value="N-ACETYLTRANSFERASE"/>
    <property type="match status" value="1"/>
</dbReference>
<dbReference type="Proteomes" id="UP000183209">
    <property type="component" value="Unassembled WGS sequence"/>
</dbReference>
<dbReference type="PANTHER" id="PTHR43072:SF23">
    <property type="entry name" value="UPF0039 PROTEIN C11D3.02C"/>
    <property type="match status" value="1"/>
</dbReference>
<evidence type="ECO:0000259" key="3">
    <source>
        <dbReference type="PROSITE" id="PS51186"/>
    </source>
</evidence>
<reference evidence="4 5" key="1">
    <citation type="submission" date="2016-10" db="EMBL/GenBank/DDBJ databases">
        <authorList>
            <person name="de Groot N.N."/>
        </authorList>
    </citation>
    <scope>NUCLEOTIDE SEQUENCE [LARGE SCALE GENOMIC DNA]</scope>
    <source>
        <strain evidence="4 5">CGMCC 1.6114</strain>
    </source>
</reference>
<evidence type="ECO:0000256" key="2">
    <source>
        <dbReference type="ARBA" id="ARBA00023315"/>
    </source>
</evidence>
<dbReference type="InterPro" id="IPR016181">
    <property type="entry name" value="Acyl_CoA_acyltransferase"/>
</dbReference>
<dbReference type="Gene3D" id="3.40.630.30">
    <property type="match status" value="1"/>
</dbReference>
<evidence type="ECO:0000313" key="5">
    <source>
        <dbReference type="Proteomes" id="UP000183209"/>
    </source>
</evidence>
<dbReference type="EMBL" id="FPAG01000008">
    <property type="protein sequence ID" value="SFT06127.1"/>
    <property type="molecule type" value="Genomic_DNA"/>
</dbReference>